<dbReference type="Pfam" id="PF26344">
    <property type="entry name" value="YuzC"/>
    <property type="match status" value="1"/>
</dbReference>
<dbReference type="RefSeq" id="WP_052127214.1">
    <property type="nucleotide sequence ID" value="NZ_AVPG01000011.1"/>
</dbReference>
<comment type="caution">
    <text evidence="1">The sequence shown here is derived from an EMBL/GenBank/DDBJ whole genome shotgun (WGS) entry which is preliminary data.</text>
</comment>
<protein>
    <submittedName>
        <fullName evidence="1">Uncharacterized protein</fullName>
    </submittedName>
</protein>
<evidence type="ECO:0000313" key="2">
    <source>
        <dbReference type="Proteomes" id="UP000030401"/>
    </source>
</evidence>
<dbReference type="AlphaFoldDB" id="A0A0A5G6H6"/>
<sequence>MYLPFYYDVCYRSSPIFPNVLHMRNHSFPQINTKPLIQSATAFQSLLNDARLVTHTFMQSHTYACQLMNAAQQSKQDEVKQLIKSAGVKHPFDIQYNPDYLHVTFKTEQNKCCKLTMTLQW</sequence>
<evidence type="ECO:0000313" key="1">
    <source>
        <dbReference type="EMBL" id="KGX86773.1"/>
    </source>
</evidence>
<dbReference type="Proteomes" id="UP000030401">
    <property type="component" value="Unassembled WGS sequence"/>
</dbReference>
<dbReference type="eggNOG" id="ENOG5032Y01">
    <property type="taxonomic scope" value="Bacteria"/>
</dbReference>
<organism evidence="1 2">
    <name type="scientific">Pontibacillus litoralis JSM 072002</name>
    <dbReference type="NCBI Taxonomy" id="1385512"/>
    <lineage>
        <taxon>Bacteria</taxon>
        <taxon>Bacillati</taxon>
        <taxon>Bacillota</taxon>
        <taxon>Bacilli</taxon>
        <taxon>Bacillales</taxon>
        <taxon>Bacillaceae</taxon>
        <taxon>Pontibacillus</taxon>
    </lineage>
</organism>
<proteinExistence type="predicted"/>
<reference evidence="1 2" key="1">
    <citation type="submission" date="2013-08" db="EMBL/GenBank/DDBJ databases">
        <authorList>
            <person name="Huang J."/>
            <person name="Wang G."/>
        </authorList>
    </citation>
    <scope>NUCLEOTIDE SEQUENCE [LARGE SCALE GENOMIC DNA]</scope>
    <source>
        <strain evidence="1 2">JSM 072002</strain>
    </source>
</reference>
<accession>A0A0A5G6H6</accession>
<dbReference type="InterPro" id="IPR058870">
    <property type="entry name" value="YuzC"/>
</dbReference>
<dbReference type="EMBL" id="AVPG01000011">
    <property type="protein sequence ID" value="KGX86773.1"/>
    <property type="molecule type" value="Genomic_DNA"/>
</dbReference>
<gene>
    <name evidence="1" type="ORF">N784_03745</name>
</gene>
<keyword evidence="2" id="KW-1185">Reference proteome</keyword>
<dbReference type="OrthoDB" id="2615349at2"/>
<name>A0A0A5G6H6_9BACI</name>